<keyword evidence="5" id="KW-0190">Covalent protein-DNA linkage</keyword>
<dbReference type="GO" id="GO:0106300">
    <property type="term" value="P:protein-DNA covalent cross-linking repair"/>
    <property type="evidence" value="ECO:0007669"/>
    <property type="project" value="InterPro"/>
</dbReference>
<keyword evidence="2 8" id="KW-0645">Protease</keyword>
<evidence type="ECO:0000256" key="7">
    <source>
        <dbReference type="ARBA" id="ARBA00023239"/>
    </source>
</evidence>
<dbReference type="InterPro" id="IPR003738">
    <property type="entry name" value="SRAP"/>
</dbReference>
<dbReference type="EMBL" id="SGWV01000010">
    <property type="protein sequence ID" value="RZS53415.1"/>
    <property type="molecule type" value="Genomic_DNA"/>
</dbReference>
<dbReference type="OrthoDB" id="6192129at2"/>
<evidence type="ECO:0000256" key="2">
    <source>
        <dbReference type="ARBA" id="ARBA00022670"/>
    </source>
</evidence>
<dbReference type="GO" id="GO:0008233">
    <property type="term" value="F:peptidase activity"/>
    <property type="evidence" value="ECO:0007669"/>
    <property type="project" value="UniProtKB-KW"/>
</dbReference>
<keyword evidence="6" id="KW-0238">DNA-binding</keyword>
<gene>
    <name evidence="9" type="ORF">EV685_3043</name>
</gene>
<proteinExistence type="inferred from homology"/>
<dbReference type="Pfam" id="PF02586">
    <property type="entry name" value="SRAP"/>
    <property type="match status" value="1"/>
</dbReference>
<keyword evidence="3" id="KW-0227">DNA damage</keyword>
<dbReference type="GO" id="GO:0006508">
    <property type="term" value="P:proteolysis"/>
    <property type="evidence" value="ECO:0007669"/>
    <property type="project" value="UniProtKB-KW"/>
</dbReference>
<dbReference type="EC" id="3.4.-.-" evidence="8"/>
<sequence length="241" mass="26671">MCNLYQMVPKEDIERHFRALVGDGYRAGAVGPFGQGAFLRVRDGRLALTEAQWGLIAPKATTRRPASRAVLTNNARAESVAEKWTYREAWRRAQRCLIPASWYQEPNWETGRNIWWQLRRADDAPWALAGLWSEWTDPASGEIVASYTMLTCNCDGHPLLGRLHKPDPALPPDAQDKRAVVSLEPHEWDAWLHGDEAAARTLIRPSPVAVFDTAVTRATDAALRDAGMAGTSGMGGQASLL</sequence>
<evidence type="ECO:0000256" key="8">
    <source>
        <dbReference type="RuleBase" id="RU364100"/>
    </source>
</evidence>
<dbReference type="GO" id="GO:0003697">
    <property type="term" value="F:single-stranded DNA binding"/>
    <property type="evidence" value="ECO:0007669"/>
    <property type="project" value="InterPro"/>
</dbReference>
<evidence type="ECO:0000256" key="1">
    <source>
        <dbReference type="ARBA" id="ARBA00008136"/>
    </source>
</evidence>
<comment type="caution">
    <text evidence="9">The sequence shown here is derived from an EMBL/GenBank/DDBJ whole genome shotgun (WGS) entry which is preliminary data.</text>
</comment>
<keyword evidence="4 8" id="KW-0378">Hydrolase</keyword>
<keyword evidence="7" id="KW-0456">Lyase</keyword>
<name>A0A4Q7LFV5_9BURK</name>
<dbReference type="PANTHER" id="PTHR13604">
    <property type="entry name" value="DC12-RELATED"/>
    <property type="match status" value="1"/>
</dbReference>
<evidence type="ECO:0000256" key="5">
    <source>
        <dbReference type="ARBA" id="ARBA00023124"/>
    </source>
</evidence>
<evidence type="ECO:0000256" key="4">
    <source>
        <dbReference type="ARBA" id="ARBA00022801"/>
    </source>
</evidence>
<dbReference type="GO" id="GO:0016829">
    <property type="term" value="F:lyase activity"/>
    <property type="evidence" value="ECO:0007669"/>
    <property type="project" value="UniProtKB-KW"/>
</dbReference>
<dbReference type="RefSeq" id="WP_130482855.1">
    <property type="nucleotide sequence ID" value="NZ_SGWV01000010.1"/>
</dbReference>
<dbReference type="PANTHER" id="PTHR13604:SF0">
    <property type="entry name" value="ABASIC SITE PROCESSING PROTEIN HMCES"/>
    <property type="match status" value="1"/>
</dbReference>
<evidence type="ECO:0000256" key="6">
    <source>
        <dbReference type="ARBA" id="ARBA00023125"/>
    </source>
</evidence>
<dbReference type="SUPFAM" id="SSF143081">
    <property type="entry name" value="BB1717-like"/>
    <property type="match status" value="1"/>
</dbReference>
<dbReference type="Proteomes" id="UP000293433">
    <property type="component" value="Unassembled WGS sequence"/>
</dbReference>
<keyword evidence="10" id="KW-1185">Reference proteome</keyword>
<reference evidence="9 10" key="1">
    <citation type="submission" date="2019-02" db="EMBL/GenBank/DDBJ databases">
        <title>Genomic Encyclopedia of Type Strains, Phase IV (KMG-IV): sequencing the most valuable type-strain genomes for metagenomic binning, comparative biology and taxonomic classification.</title>
        <authorList>
            <person name="Goeker M."/>
        </authorList>
    </citation>
    <scope>NUCLEOTIDE SEQUENCE [LARGE SCALE GENOMIC DNA]</scope>
    <source>
        <strain evidence="9 10">DSM 10617</strain>
    </source>
</reference>
<evidence type="ECO:0000256" key="3">
    <source>
        <dbReference type="ARBA" id="ARBA00022763"/>
    </source>
</evidence>
<dbReference type="AlphaFoldDB" id="A0A4Q7LFV5"/>
<comment type="similarity">
    <text evidence="1 8">Belongs to the SOS response-associated peptidase family.</text>
</comment>
<dbReference type="Gene3D" id="3.90.1680.10">
    <property type="entry name" value="SOS response associated peptidase-like"/>
    <property type="match status" value="1"/>
</dbReference>
<protein>
    <recommendedName>
        <fullName evidence="8">Abasic site processing protein</fullName>
        <ecNumber evidence="8">3.4.-.-</ecNumber>
    </recommendedName>
</protein>
<dbReference type="InterPro" id="IPR036590">
    <property type="entry name" value="SRAP-like"/>
</dbReference>
<organism evidence="9 10">
    <name type="scientific">Sphaerotilus mobilis</name>
    <dbReference type="NCBI Taxonomy" id="47994"/>
    <lineage>
        <taxon>Bacteria</taxon>
        <taxon>Pseudomonadati</taxon>
        <taxon>Pseudomonadota</taxon>
        <taxon>Betaproteobacteria</taxon>
        <taxon>Burkholderiales</taxon>
        <taxon>Sphaerotilaceae</taxon>
        <taxon>Sphaerotilus</taxon>
    </lineage>
</organism>
<evidence type="ECO:0000313" key="10">
    <source>
        <dbReference type="Proteomes" id="UP000293433"/>
    </source>
</evidence>
<evidence type="ECO:0000313" key="9">
    <source>
        <dbReference type="EMBL" id="RZS53415.1"/>
    </source>
</evidence>
<accession>A0A4Q7LFV5</accession>